<sequence>MTHQPNRKSNRLLNLGLDLSYTVHEKIGCTWRGPEEDYHMLNTDGSVQQVGNGFGGIIRDSQGNILLGFAGSSSKPSVIYQELMTIAVGLKQAHLLSIAKLEINSDSLGVINIINGEVRP</sequence>
<dbReference type="InterPro" id="IPR044730">
    <property type="entry name" value="RNase_H-like_dom_plant"/>
</dbReference>
<dbReference type="SUPFAM" id="SSF53098">
    <property type="entry name" value="Ribonuclease H-like"/>
    <property type="match status" value="1"/>
</dbReference>
<accession>A0A835LBM7</accession>
<keyword evidence="3" id="KW-1185">Reference proteome</keyword>
<dbReference type="GO" id="GO:0004523">
    <property type="term" value="F:RNA-DNA hybrid ribonuclease activity"/>
    <property type="evidence" value="ECO:0007669"/>
    <property type="project" value="InterPro"/>
</dbReference>
<dbReference type="Pfam" id="PF13456">
    <property type="entry name" value="RVT_3"/>
    <property type="match status" value="1"/>
</dbReference>
<dbReference type="GO" id="GO:0003676">
    <property type="term" value="F:nucleic acid binding"/>
    <property type="evidence" value="ECO:0007669"/>
    <property type="project" value="InterPro"/>
</dbReference>
<comment type="caution">
    <text evidence="2">The sequence shown here is derived from an EMBL/GenBank/DDBJ whole genome shotgun (WGS) entry which is preliminary data.</text>
</comment>
<proteinExistence type="predicted"/>
<name>A0A835LBM7_9MAGN</name>
<reference evidence="2 3" key="1">
    <citation type="submission" date="2020-10" db="EMBL/GenBank/DDBJ databases">
        <title>The Coptis chinensis genome and diversification of protoberbering-type alkaloids.</title>
        <authorList>
            <person name="Wang B."/>
            <person name="Shu S."/>
            <person name="Song C."/>
            <person name="Liu Y."/>
        </authorList>
    </citation>
    <scope>NUCLEOTIDE SEQUENCE [LARGE SCALE GENOMIC DNA]</scope>
    <source>
        <strain evidence="2">HL-2020</strain>
        <tissue evidence="2">Leaf</tissue>
    </source>
</reference>
<dbReference type="Proteomes" id="UP000631114">
    <property type="component" value="Unassembled WGS sequence"/>
</dbReference>
<dbReference type="PANTHER" id="PTHR47723:SF19">
    <property type="entry name" value="POLYNUCLEOTIDYL TRANSFERASE, RIBONUCLEASE H-LIKE SUPERFAMILY PROTEIN"/>
    <property type="match status" value="1"/>
</dbReference>
<protein>
    <recommendedName>
        <fullName evidence="1">RNase H type-1 domain-containing protein</fullName>
    </recommendedName>
</protein>
<dbReference type="PANTHER" id="PTHR47723">
    <property type="entry name" value="OS05G0353850 PROTEIN"/>
    <property type="match status" value="1"/>
</dbReference>
<evidence type="ECO:0000259" key="1">
    <source>
        <dbReference type="Pfam" id="PF13456"/>
    </source>
</evidence>
<evidence type="ECO:0000313" key="2">
    <source>
        <dbReference type="EMBL" id="KAF9589463.1"/>
    </source>
</evidence>
<dbReference type="OrthoDB" id="1431454at2759"/>
<dbReference type="InterPro" id="IPR012337">
    <property type="entry name" value="RNaseH-like_sf"/>
</dbReference>
<dbReference type="InterPro" id="IPR002156">
    <property type="entry name" value="RNaseH_domain"/>
</dbReference>
<dbReference type="EMBL" id="JADFTS010000009">
    <property type="protein sequence ID" value="KAF9589463.1"/>
    <property type="molecule type" value="Genomic_DNA"/>
</dbReference>
<gene>
    <name evidence="2" type="ORF">IFM89_024026</name>
</gene>
<evidence type="ECO:0000313" key="3">
    <source>
        <dbReference type="Proteomes" id="UP000631114"/>
    </source>
</evidence>
<dbReference type="CDD" id="cd06222">
    <property type="entry name" value="RNase_H_like"/>
    <property type="match status" value="1"/>
</dbReference>
<dbReference type="InterPro" id="IPR053151">
    <property type="entry name" value="RNase_H-like"/>
</dbReference>
<organism evidence="2 3">
    <name type="scientific">Coptis chinensis</name>
    <dbReference type="NCBI Taxonomy" id="261450"/>
    <lineage>
        <taxon>Eukaryota</taxon>
        <taxon>Viridiplantae</taxon>
        <taxon>Streptophyta</taxon>
        <taxon>Embryophyta</taxon>
        <taxon>Tracheophyta</taxon>
        <taxon>Spermatophyta</taxon>
        <taxon>Magnoliopsida</taxon>
        <taxon>Ranunculales</taxon>
        <taxon>Ranunculaceae</taxon>
        <taxon>Coptidoideae</taxon>
        <taxon>Coptis</taxon>
    </lineage>
</organism>
<dbReference type="Gene3D" id="3.30.420.10">
    <property type="entry name" value="Ribonuclease H-like superfamily/Ribonuclease H"/>
    <property type="match status" value="1"/>
</dbReference>
<dbReference type="AlphaFoldDB" id="A0A835LBM7"/>
<dbReference type="InterPro" id="IPR036397">
    <property type="entry name" value="RNaseH_sf"/>
</dbReference>
<feature type="domain" description="RNase H type-1" evidence="1">
    <location>
        <begin position="42"/>
        <end position="117"/>
    </location>
</feature>